<dbReference type="AlphaFoldDB" id="Q16N06"/>
<feature type="non-terminal residue" evidence="1">
    <location>
        <position position="1"/>
    </location>
</feature>
<evidence type="ECO:0000313" key="1">
    <source>
        <dbReference type="EMBL" id="EAT35722.1"/>
    </source>
</evidence>
<reference evidence="1" key="3">
    <citation type="submission" date="2012-09" db="EMBL/GenBank/DDBJ databases">
        <authorList>
            <consortium name="VectorBase"/>
        </authorList>
    </citation>
    <scope>NUCLEOTIDE SEQUENCE</scope>
    <source>
        <strain evidence="1">Liverpool</strain>
    </source>
</reference>
<proteinExistence type="predicted"/>
<accession>Q16N06</accession>
<sequence length="49" mass="5903">WFCGCRNRREEEGGCEVLKVEKFTHSRTRVKHLFVVEQTERRGQRVLLV</sequence>
<dbReference type="Proteomes" id="UP000682892">
    <property type="component" value="Unassembled WGS sequence"/>
</dbReference>
<name>Q16N06_AEDAE</name>
<dbReference type="EMBL" id="CH477843">
    <property type="protein sequence ID" value="EAT35722.1"/>
    <property type="molecule type" value="Genomic_DNA"/>
</dbReference>
<reference evidence="1" key="1">
    <citation type="submission" date="2005-10" db="EMBL/GenBank/DDBJ databases">
        <authorList>
            <person name="Loftus B.J."/>
            <person name="Nene V.M."/>
            <person name="Hannick L.I."/>
            <person name="Bidwell S."/>
            <person name="Haas B."/>
            <person name="Amedeo P."/>
            <person name="Orvis J."/>
            <person name="Wortman J.R."/>
            <person name="White O.R."/>
            <person name="Salzberg S."/>
            <person name="Shumway M."/>
            <person name="Koo H."/>
            <person name="Zhao Y."/>
            <person name="Holmes M."/>
            <person name="Miller J."/>
            <person name="Schatz M."/>
            <person name="Pop M."/>
            <person name="Pai G."/>
            <person name="Utterback T."/>
            <person name="Rogers Y.-H."/>
            <person name="Kravitz S."/>
            <person name="Fraser C.M."/>
        </authorList>
    </citation>
    <scope>NUCLEOTIDE SEQUENCE</scope>
    <source>
        <strain evidence="1">Liverpool</strain>
    </source>
</reference>
<organism evidence="1 2">
    <name type="scientific">Aedes aegypti</name>
    <name type="common">Yellowfever mosquito</name>
    <name type="synonym">Culex aegypti</name>
    <dbReference type="NCBI Taxonomy" id="7159"/>
    <lineage>
        <taxon>Eukaryota</taxon>
        <taxon>Metazoa</taxon>
        <taxon>Ecdysozoa</taxon>
        <taxon>Arthropoda</taxon>
        <taxon>Hexapoda</taxon>
        <taxon>Insecta</taxon>
        <taxon>Pterygota</taxon>
        <taxon>Neoptera</taxon>
        <taxon>Endopterygota</taxon>
        <taxon>Diptera</taxon>
        <taxon>Nematocera</taxon>
        <taxon>Culicoidea</taxon>
        <taxon>Culicidae</taxon>
        <taxon>Culicinae</taxon>
        <taxon>Aedini</taxon>
        <taxon>Aedes</taxon>
        <taxon>Stegomyia</taxon>
    </lineage>
</organism>
<dbReference type="HOGENOM" id="CLU_3147370_0_0_1"/>
<evidence type="ECO:0000313" key="2">
    <source>
        <dbReference type="Proteomes" id="UP000682892"/>
    </source>
</evidence>
<reference evidence="1" key="2">
    <citation type="journal article" date="2007" name="Science">
        <title>Genome sequence of Aedes aegypti, a major arbovirus vector.</title>
        <authorList>
            <person name="Nene V."/>
            <person name="Wortman J.R."/>
            <person name="Lawson D."/>
            <person name="Haas B."/>
            <person name="Kodira C."/>
            <person name="Tu Z.J."/>
            <person name="Loftus B."/>
            <person name="Xi Z."/>
            <person name="Megy K."/>
            <person name="Grabherr M."/>
            <person name="Ren Q."/>
            <person name="Zdobnov E.M."/>
            <person name="Lobo N.F."/>
            <person name="Campbell K.S."/>
            <person name="Brown S.E."/>
            <person name="Bonaldo M.F."/>
            <person name="Zhu J."/>
            <person name="Sinkins S.P."/>
            <person name="Hogenkamp D.G."/>
            <person name="Amedeo P."/>
            <person name="Arensburger P."/>
            <person name="Atkinson P.W."/>
            <person name="Bidwell S."/>
            <person name="Biedler J."/>
            <person name="Birney E."/>
            <person name="Bruggner R.V."/>
            <person name="Costas J."/>
            <person name="Coy M.R."/>
            <person name="Crabtree J."/>
            <person name="Crawford M."/>
            <person name="Debruyn B."/>
            <person name="Decaprio D."/>
            <person name="Eiglmeier K."/>
            <person name="Eisenstadt E."/>
            <person name="El-Dorry H."/>
            <person name="Gelbart W.M."/>
            <person name="Gomes S.L."/>
            <person name="Hammond M."/>
            <person name="Hannick L.I."/>
            <person name="Hogan J.R."/>
            <person name="Holmes M.H."/>
            <person name="Jaffe D."/>
            <person name="Johnston J.S."/>
            <person name="Kennedy R.C."/>
            <person name="Koo H."/>
            <person name="Kravitz S."/>
            <person name="Kriventseva E.V."/>
            <person name="Kulp D."/>
            <person name="Labutti K."/>
            <person name="Lee E."/>
            <person name="Li S."/>
            <person name="Lovin D.D."/>
            <person name="Mao C."/>
            <person name="Mauceli E."/>
            <person name="Menck C.F."/>
            <person name="Miller J.R."/>
            <person name="Montgomery P."/>
            <person name="Mori A."/>
            <person name="Nascimento A.L."/>
            <person name="Naveira H.F."/>
            <person name="Nusbaum C."/>
            <person name="O'leary S."/>
            <person name="Orvis J."/>
            <person name="Pertea M."/>
            <person name="Quesneville H."/>
            <person name="Reidenbach K.R."/>
            <person name="Rogers Y.H."/>
            <person name="Roth C.W."/>
            <person name="Schneider J.R."/>
            <person name="Schatz M."/>
            <person name="Shumway M."/>
            <person name="Stanke M."/>
            <person name="Stinson E.O."/>
            <person name="Tubio J.M."/>
            <person name="Vanzee J.P."/>
            <person name="Verjovski-Almeida S."/>
            <person name="Werner D."/>
            <person name="White O."/>
            <person name="Wyder S."/>
            <person name="Zeng Q."/>
            <person name="Zhao Q."/>
            <person name="Zhao Y."/>
            <person name="Hill C.A."/>
            <person name="Raikhel A.S."/>
            <person name="Soares M.B."/>
            <person name="Knudson D.L."/>
            <person name="Lee N.H."/>
            <person name="Galagan J."/>
            <person name="Salzberg S.L."/>
            <person name="Paulsen I.T."/>
            <person name="Dimopoulos G."/>
            <person name="Collins F.H."/>
            <person name="Birren B."/>
            <person name="Fraser-Liggett C.M."/>
            <person name="Severson D.W."/>
        </authorList>
    </citation>
    <scope>NUCLEOTIDE SEQUENCE [LARGE SCALE GENOMIC DNA]</scope>
    <source>
        <strain evidence="1">Liverpool</strain>
    </source>
</reference>
<protein>
    <submittedName>
        <fullName evidence="1">AAEL012127-PA</fullName>
    </submittedName>
</protein>
<dbReference type="PaxDb" id="7159-AAEL012127-PA"/>
<gene>
    <name evidence="1" type="ORF">AaeL_AAEL012127</name>
</gene>